<reference evidence="1" key="2">
    <citation type="submission" date="2020-09" db="EMBL/GenBank/DDBJ databases">
        <authorList>
            <person name="Sun Q."/>
            <person name="Ohkuma M."/>
        </authorList>
    </citation>
    <scope>NUCLEOTIDE SEQUENCE</scope>
    <source>
        <strain evidence="1">JCM 5016</strain>
    </source>
</reference>
<gene>
    <name evidence="1" type="ORF">GCM10010389_32150</name>
</gene>
<sequence>MTREGLSGRLIPQLIGTDGAGLAAGGLRTAAEEGAEVAAMNTEMESHKW</sequence>
<accession>A0A918VCM5</accession>
<keyword evidence="2" id="KW-1185">Reference proteome</keyword>
<proteinExistence type="predicted"/>
<dbReference type="RefSeq" id="WP_190058095.1">
    <property type="nucleotide sequence ID" value="NZ_BMWH01000011.1"/>
</dbReference>
<dbReference type="EMBL" id="BMWH01000011">
    <property type="protein sequence ID" value="GGZ91206.1"/>
    <property type="molecule type" value="Genomic_DNA"/>
</dbReference>
<dbReference type="AlphaFoldDB" id="A0A918VCM5"/>
<comment type="caution">
    <text evidence="1">The sequence shown here is derived from an EMBL/GenBank/DDBJ whole genome shotgun (WGS) entry which is preliminary data.</text>
</comment>
<protein>
    <submittedName>
        <fullName evidence="1">Uncharacterized protein</fullName>
    </submittedName>
</protein>
<organism evidence="1 2">
    <name type="scientific">Streptomyces echinoruber</name>
    <dbReference type="NCBI Taxonomy" id="68898"/>
    <lineage>
        <taxon>Bacteria</taxon>
        <taxon>Bacillati</taxon>
        <taxon>Actinomycetota</taxon>
        <taxon>Actinomycetes</taxon>
        <taxon>Kitasatosporales</taxon>
        <taxon>Streptomycetaceae</taxon>
        <taxon>Streptomyces</taxon>
    </lineage>
</organism>
<evidence type="ECO:0000313" key="2">
    <source>
        <dbReference type="Proteomes" id="UP000623010"/>
    </source>
</evidence>
<reference evidence="1" key="1">
    <citation type="journal article" date="2014" name="Int. J. Syst. Evol. Microbiol.">
        <title>Complete genome sequence of Corynebacterium casei LMG S-19264T (=DSM 44701T), isolated from a smear-ripened cheese.</title>
        <authorList>
            <consortium name="US DOE Joint Genome Institute (JGI-PGF)"/>
            <person name="Walter F."/>
            <person name="Albersmeier A."/>
            <person name="Kalinowski J."/>
            <person name="Ruckert C."/>
        </authorList>
    </citation>
    <scope>NUCLEOTIDE SEQUENCE</scope>
    <source>
        <strain evidence="1">JCM 5016</strain>
    </source>
</reference>
<evidence type="ECO:0000313" key="1">
    <source>
        <dbReference type="EMBL" id="GGZ91206.1"/>
    </source>
</evidence>
<dbReference type="Proteomes" id="UP000623010">
    <property type="component" value="Unassembled WGS sequence"/>
</dbReference>
<name>A0A918VCM5_9ACTN</name>